<keyword evidence="1" id="KW-1185">Reference proteome</keyword>
<sequence>MQNDRRKYVEKSTIVALGLHEAPRSMATISLKRFMCINIYTPAMSISKAMLPKTFRAWRKYETVPAVNSEALIDAALLNCEIEYDGTMCEDNTKALLQLYSDSDEELGKILTRDVNFKSDAPQNSSRHCRPFP</sequence>
<name>A0A1I7XYX2_9BILA</name>
<organism evidence="1 2">
    <name type="scientific">Steinernema glaseri</name>
    <dbReference type="NCBI Taxonomy" id="37863"/>
    <lineage>
        <taxon>Eukaryota</taxon>
        <taxon>Metazoa</taxon>
        <taxon>Ecdysozoa</taxon>
        <taxon>Nematoda</taxon>
        <taxon>Chromadorea</taxon>
        <taxon>Rhabditida</taxon>
        <taxon>Tylenchina</taxon>
        <taxon>Panagrolaimomorpha</taxon>
        <taxon>Strongyloidoidea</taxon>
        <taxon>Steinernematidae</taxon>
        <taxon>Steinernema</taxon>
    </lineage>
</organism>
<evidence type="ECO:0000313" key="2">
    <source>
        <dbReference type="WBParaSite" id="L893_g10906.t1"/>
    </source>
</evidence>
<evidence type="ECO:0000313" key="1">
    <source>
        <dbReference type="Proteomes" id="UP000095287"/>
    </source>
</evidence>
<protein>
    <submittedName>
        <fullName evidence="2">Uncharacterized protein</fullName>
    </submittedName>
</protein>
<dbReference type="WBParaSite" id="L893_g10906.t1">
    <property type="protein sequence ID" value="L893_g10906.t1"/>
    <property type="gene ID" value="L893_g10906"/>
</dbReference>
<dbReference type="Proteomes" id="UP000095287">
    <property type="component" value="Unplaced"/>
</dbReference>
<reference evidence="2" key="1">
    <citation type="submission" date="2016-11" db="UniProtKB">
        <authorList>
            <consortium name="WormBaseParasite"/>
        </authorList>
    </citation>
    <scope>IDENTIFICATION</scope>
</reference>
<proteinExistence type="predicted"/>
<accession>A0A1I7XYX2</accession>
<dbReference type="AlphaFoldDB" id="A0A1I7XYX2"/>